<dbReference type="PROSITE" id="PS50106">
    <property type="entry name" value="PDZ"/>
    <property type="match status" value="1"/>
</dbReference>
<dbReference type="AlphaFoldDB" id="A0A7C0X865"/>
<gene>
    <name evidence="13" type="primary">rseP</name>
    <name evidence="13" type="ORF">ENG67_01490</name>
</gene>
<evidence type="ECO:0000256" key="1">
    <source>
        <dbReference type="ARBA" id="ARBA00001947"/>
    </source>
</evidence>
<dbReference type="Gene3D" id="2.30.42.10">
    <property type="match status" value="2"/>
</dbReference>
<evidence type="ECO:0000256" key="2">
    <source>
        <dbReference type="ARBA" id="ARBA00004141"/>
    </source>
</evidence>
<comment type="caution">
    <text evidence="13">The sequence shown here is derived from an EMBL/GenBank/DDBJ whole genome shotgun (WGS) entry which is preliminary data.</text>
</comment>
<evidence type="ECO:0000256" key="4">
    <source>
        <dbReference type="ARBA" id="ARBA00022670"/>
    </source>
</evidence>
<comment type="cofactor">
    <cofactor evidence="1 11">
        <name>Zn(2+)</name>
        <dbReference type="ChEBI" id="CHEBI:29105"/>
    </cofactor>
</comment>
<sequence>LKWRSGDTDFVLSAIPFGGYVKMAGEEPEEGRDFGPDEFLSRPVSHRLLVVSGGPLANLVFGFAVYLFAYGFFGITTFPGNVVGEVIADSPAYEAGIQPKDTLIALEGKPFENWNWFFNSLKEGENRITILRGETLQVTLRLEKDQDPGIVPYIPPVVGKVLKGGPAYRAGIKPGDRILEINGQKVETWSQLVDIVQKHPDEELEIKWERDGRVMSAVVRTQAASQLQDGKEVKIGKIGIKVASLEIRLNPLEVVRISAEKTAESTILIFYVFYKIISGGISVRSVGGPIMIGKMIEETQSYGFFSLLILLALISINLFVVNILPLPALDGGHILVYGVEALTGKRLSPKAQSIIQQIGFGFIVLLIALIMIMDILRLLGR</sequence>
<evidence type="ECO:0000256" key="5">
    <source>
        <dbReference type="ARBA" id="ARBA00022692"/>
    </source>
</evidence>
<dbReference type="EMBL" id="DRBW01000054">
    <property type="protein sequence ID" value="HDM89866.1"/>
    <property type="molecule type" value="Genomic_DNA"/>
</dbReference>
<keyword evidence="4" id="KW-0645">Protease</keyword>
<dbReference type="InterPro" id="IPR001478">
    <property type="entry name" value="PDZ"/>
</dbReference>
<dbReference type="GO" id="GO:0004222">
    <property type="term" value="F:metalloendopeptidase activity"/>
    <property type="evidence" value="ECO:0007669"/>
    <property type="project" value="InterPro"/>
</dbReference>
<dbReference type="PANTHER" id="PTHR42837">
    <property type="entry name" value="REGULATOR OF SIGMA-E PROTEASE RSEP"/>
    <property type="match status" value="1"/>
</dbReference>
<evidence type="ECO:0000256" key="11">
    <source>
        <dbReference type="RuleBase" id="RU362031"/>
    </source>
</evidence>
<keyword evidence="9 11" id="KW-0482">Metalloprotease</keyword>
<dbReference type="CDD" id="cd23081">
    <property type="entry name" value="cpPDZ_EcRseP-like"/>
    <property type="match status" value="1"/>
</dbReference>
<evidence type="ECO:0000256" key="8">
    <source>
        <dbReference type="ARBA" id="ARBA00022989"/>
    </source>
</evidence>
<accession>A0A7C0X865</accession>
<evidence type="ECO:0000259" key="12">
    <source>
        <dbReference type="PROSITE" id="PS50106"/>
    </source>
</evidence>
<dbReference type="NCBIfam" id="TIGR00054">
    <property type="entry name" value="RIP metalloprotease RseP"/>
    <property type="match status" value="1"/>
</dbReference>
<evidence type="ECO:0000313" key="13">
    <source>
        <dbReference type="EMBL" id="HDM89866.1"/>
    </source>
</evidence>
<evidence type="ECO:0000256" key="9">
    <source>
        <dbReference type="ARBA" id="ARBA00023049"/>
    </source>
</evidence>
<protein>
    <recommendedName>
        <fullName evidence="11">Zinc metalloprotease</fullName>
        <ecNumber evidence="11">3.4.24.-</ecNumber>
    </recommendedName>
</protein>
<dbReference type="EC" id="3.4.24.-" evidence="11"/>
<dbReference type="InterPro" id="IPR041489">
    <property type="entry name" value="PDZ_6"/>
</dbReference>
<dbReference type="SUPFAM" id="SSF50156">
    <property type="entry name" value="PDZ domain-like"/>
    <property type="match status" value="2"/>
</dbReference>
<dbReference type="Proteomes" id="UP000885931">
    <property type="component" value="Unassembled WGS sequence"/>
</dbReference>
<comment type="subcellular location">
    <subcellularLocation>
        <location evidence="2">Membrane</location>
        <topology evidence="2">Multi-pass membrane protein</topology>
    </subcellularLocation>
</comment>
<reference evidence="13" key="1">
    <citation type="journal article" date="2020" name="mSystems">
        <title>Genome- and Community-Level Interaction Insights into Carbon Utilization and Element Cycling Functions of Hydrothermarchaeota in Hydrothermal Sediment.</title>
        <authorList>
            <person name="Zhou Z."/>
            <person name="Liu Y."/>
            <person name="Xu W."/>
            <person name="Pan J."/>
            <person name="Luo Z.H."/>
            <person name="Li M."/>
        </authorList>
    </citation>
    <scope>NUCLEOTIDE SEQUENCE [LARGE SCALE GENOMIC DNA]</scope>
    <source>
        <strain evidence="13">HyVt-237</strain>
    </source>
</reference>
<dbReference type="GO" id="GO:0016020">
    <property type="term" value="C:membrane"/>
    <property type="evidence" value="ECO:0007669"/>
    <property type="project" value="UniProtKB-SubCell"/>
</dbReference>
<dbReference type="InterPro" id="IPR004387">
    <property type="entry name" value="Pept_M50_Zn"/>
</dbReference>
<feature type="transmembrane region" description="Helical" evidence="11">
    <location>
        <begin position="268"/>
        <end position="292"/>
    </location>
</feature>
<evidence type="ECO:0000256" key="7">
    <source>
        <dbReference type="ARBA" id="ARBA00022833"/>
    </source>
</evidence>
<keyword evidence="10 11" id="KW-0472">Membrane</keyword>
<dbReference type="GO" id="GO:0046872">
    <property type="term" value="F:metal ion binding"/>
    <property type="evidence" value="ECO:0007669"/>
    <property type="project" value="UniProtKB-KW"/>
</dbReference>
<feature type="domain" description="PDZ" evidence="12">
    <location>
        <begin position="127"/>
        <end position="187"/>
    </location>
</feature>
<keyword evidence="11" id="KW-0479">Metal-binding</keyword>
<keyword evidence="8 11" id="KW-1133">Transmembrane helix</keyword>
<comment type="similarity">
    <text evidence="3 11">Belongs to the peptidase M50B family.</text>
</comment>
<evidence type="ECO:0000256" key="6">
    <source>
        <dbReference type="ARBA" id="ARBA00022801"/>
    </source>
</evidence>
<dbReference type="SMART" id="SM00228">
    <property type="entry name" value="PDZ"/>
    <property type="match status" value="2"/>
</dbReference>
<keyword evidence="5 11" id="KW-0812">Transmembrane</keyword>
<dbReference type="Pfam" id="PF17820">
    <property type="entry name" value="PDZ_6"/>
    <property type="match status" value="1"/>
</dbReference>
<dbReference type="GO" id="GO:0006508">
    <property type="term" value="P:proteolysis"/>
    <property type="evidence" value="ECO:0007669"/>
    <property type="project" value="UniProtKB-KW"/>
</dbReference>
<evidence type="ECO:0000256" key="10">
    <source>
        <dbReference type="ARBA" id="ARBA00023136"/>
    </source>
</evidence>
<feature type="non-terminal residue" evidence="13">
    <location>
        <position position="1"/>
    </location>
</feature>
<feature type="transmembrane region" description="Helical" evidence="11">
    <location>
        <begin position="48"/>
        <end position="73"/>
    </location>
</feature>
<feature type="transmembrane region" description="Helical" evidence="11">
    <location>
        <begin position="354"/>
        <end position="376"/>
    </location>
</feature>
<dbReference type="PANTHER" id="PTHR42837:SF2">
    <property type="entry name" value="MEMBRANE METALLOPROTEASE ARASP2, CHLOROPLASTIC-RELATED"/>
    <property type="match status" value="1"/>
</dbReference>
<evidence type="ECO:0000256" key="3">
    <source>
        <dbReference type="ARBA" id="ARBA00007931"/>
    </source>
</evidence>
<feature type="transmembrane region" description="Helical" evidence="11">
    <location>
        <begin position="304"/>
        <end position="324"/>
    </location>
</feature>
<keyword evidence="6 11" id="KW-0378">Hydrolase</keyword>
<keyword evidence="7 11" id="KW-0862">Zinc</keyword>
<dbReference type="InterPro" id="IPR036034">
    <property type="entry name" value="PDZ_sf"/>
</dbReference>
<name>A0A7C0X865_UNCW3</name>
<organism evidence="13">
    <name type="scientific">candidate division WOR-3 bacterium</name>
    <dbReference type="NCBI Taxonomy" id="2052148"/>
    <lineage>
        <taxon>Bacteria</taxon>
        <taxon>Bacteria division WOR-3</taxon>
    </lineage>
</organism>
<dbReference type="Pfam" id="PF02163">
    <property type="entry name" value="Peptidase_M50"/>
    <property type="match status" value="1"/>
</dbReference>
<proteinExistence type="inferred from homology"/>
<dbReference type="InterPro" id="IPR008915">
    <property type="entry name" value="Peptidase_M50"/>
</dbReference>